<feature type="region of interest" description="Disordered" evidence="1">
    <location>
        <begin position="29"/>
        <end position="48"/>
    </location>
</feature>
<name>A0A2P5A9Z8_PARAD</name>
<dbReference type="AlphaFoldDB" id="A0A2P5A9Z8"/>
<evidence type="ECO:0000256" key="1">
    <source>
        <dbReference type="SAM" id="MobiDB-lite"/>
    </source>
</evidence>
<accession>A0A2P5A9Z8</accession>
<sequence length="106" mass="11596">GAYREGKIKFLLNRSSIQRRDKARIVYKNKKKNKKLHEEGPTPSSPALSVSSFQLCTSSTISSPRIEKSKSGCSQNILKMMVNEAMSLALSSSSLTSVTLNSSMAL</sequence>
<evidence type="ECO:0000313" key="3">
    <source>
        <dbReference type="Proteomes" id="UP000237105"/>
    </source>
</evidence>
<evidence type="ECO:0000313" key="2">
    <source>
        <dbReference type="EMBL" id="PON33334.1"/>
    </source>
</evidence>
<organism evidence="2 3">
    <name type="scientific">Parasponia andersonii</name>
    <name type="common">Sponia andersonii</name>
    <dbReference type="NCBI Taxonomy" id="3476"/>
    <lineage>
        <taxon>Eukaryota</taxon>
        <taxon>Viridiplantae</taxon>
        <taxon>Streptophyta</taxon>
        <taxon>Embryophyta</taxon>
        <taxon>Tracheophyta</taxon>
        <taxon>Spermatophyta</taxon>
        <taxon>Magnoliopsida</taxon>
        <taxon>eudicotyledons</taxon>
        <taxon>Gunneridae</taxon>
        <taxon>Pentapetalae</taxon>
        <taxon>rosids</taxon>
        <taxon>fabids</taxon>
        <taxon>Rosales</taxon>
        <taxon>Cannabaceae</taxon>
        <taxon>Parasponia</taxon>
    </lineage>
</organism>
<comment type="caution">
    <text evidence="2">The sequence shown here is derived from an EMBL/GenBank/DDBJ whole genome shotgun (WGS) entry which is preliminary data.</text>
</comment>
<proteinExistence type="predicted"/>
<gene>
    <name evidence="2" type="ORF">PanWU01x14_353630</name>
</gene>
<keyword evidence="3" id="KW-1185">Reference proteome</keyword>
<reference evidence="3" key="1">
    <citation type="submission" date="2016-06" db="EMBL/GenBank/DDBJ databases">
        <title>Parallel loss of symbiosis genes in relatives of nitrogen-fixing non-legume Parasponia.</title>
        <authorList>
            <person name="Van Velzen R."/>
            <person name="Holmer R."/>
            <person name="Bu F."/>
            <person name="Rutten L."/>
            <person name="Van Zeijl A."/>
            <person name="Liu W."/>
            <person name="Santuari L."/>
            <person name="Cao Q."/>
            <person name="Sharma T."/>
            <person name="Shen D."/>
            <person name="Roswanjaya Y."/>
            <person name="Wardhani T."/>
            <person name="Kalhor M.S."/>
            <person name="Jansen J."/>
            <person name="Van den Hoogen J."/>
            <person name="Gungor B."/>
            <person name="Hartog M."/>
            <person name="Hontelez J."/>
            <person name="Verver J."/>
            <person name="Yang W.-C."/>
            <person name="Schijlen E."/>
            <person name="Repin R."/>
            <person name="Schilthuizen M."/>
            <person name="Schranz E."/>
            <person name="Heidstra R."/>
            <person name="Miyata K."/>
            <person name="Fedorova E."/>
            <person name="Kohlen W."/>
            <person name="Bisseling T."/>
            <person name="Smit S."/>
            <person name="Geurts R."/>
        </authorList>
    </citation>
    <scope>NUCLEOTIDE SEQUENCE [LARGE SCALE GENOMIC DNA]</scope>
    <source>
        <strain evidence="3">cv. WU1-14</strain>
    </source>
</reference>
<dbReference type="Proteomes" id="UP000237105">
    <property type="component" value="Unassembled WGS sequence"/>
</dbReference>
<feature type="non-terminal residue" evidence="2">
    <location>
        <position position="1"/>
    </location>
</feature>
<protein>
    <submittedName>
        <fullName evidence="2">Uncharacterized protein</fullName>
    </submittedName>
</protein>
<dbReference type="EMBL" id="JXTB01000737">
    <property type="protein sequence ID" value="PON33334.1"/>
    <property type="molecule type" value="Genomic_DNA"/>
</dbReference>